<evidence type="ECO:0000256" key="1">
    <source>
        <dbReference type="ARBA" id="ARBA00023125"/>
    </source>
</evidence>
<dbReference type="Pfam" id="PF00440">
    <property type="entry name" value="TetR_N"/>
    <property type="match status" value="1"/>
</dbReference>
<dbReference type="InterPro" id="IPR009057">
    <property type="entry name" value="Homeodomain-like_sf"/>
</dbReference>
<organism evidence="3 4">
    <name type="scientific">Curtobacterium caseinilyticum</name>
    <dbReference type="NCBI Taxonomy" id="3055137"/>
    <lineage>
        <taxon>Bacteria</taxon>
        <taxon>Bacillati</taxon>
        <taxon>Actinomycetota</taxon>
        <taxon>Actinomycetes</taxon>
        <taxon>Micrococcales</taxon>
        <taxon>Microbacteriaceae</taxon>
        <taxon>Curtobacterium</taxon>
    </lineage>
</organism>
<dbReference type="EMBL" id="JAUCMN010000007">
    <property type="protein sequence ID" value="MDM7892215.1"/>
    <property type="molecule type" value="Genomic_DNA"/>
</dbReference>
<accession>A0ABT7TRT6</accession>
<keyword evidence="1" id="KW-0238">DNA-binding</keyword>
<dbReference type="RefSeq" id="WP_289473916.1">
    <property type="nucleotide sequence ID" value="NZ_JAUCMN010000007.1"/>
</dbReference>
<evidence type="ECO:0000259" key="2">
    <source>
        <dbReference type="Pfam" id="PF00440"/>
    </source>
</evidence>
<dbReference type="SUPFAM" id="SSF46689">
    <property type="entry name" value="Homeodomain-like"/>
    <property type="match status" value="1"/>
</dbReference>
<name>A0ABT7TRT6_9MICO</name>
<comment type="caution">
    <text evidence="3">The sequence shown here is derived from an EMBL/GenBank/DDBJ whole genome shotgun (WGS) entry which is preliminary data.</text>
</comment>
<protein>
    <submittedName>
        <fullName evidence="3">Helix-turn-helix domain-containing protein</fullName>
    </submittedName>
</protein>
<proteinExistence type="predicted"/>
<evidence type="ECO:0000313" key="3">
    <source>
        <dbReference type="EMBL" id="MDM7892215.1"/>
    </source>
</evidence>
<dbReference type="Gene3D" id="1.10.357.10">
    <property type="entry name" value="Tetracycline Repressor, domain 2"/>
    <property type="match status" value="1"/>
</dbReference>
<evidence type="ECO:0000313" key="4">
    <source>
        <dbReference type="Proteomes" id="UP001236404"/>
    </source>
</evidence>
<sequence>MSDEGLTALEGSRLHASVRCCEFFISRGTTDLPIAEIAEAAGISQRSFHRYFPVKAESVSPVFDWTTRRFDEAILEAAPETDVSSVLLAAFRASLLGGVAERTSALFPLVFADREMWSVFLRKVHDGERSLAPVLAPRLGIPADTVAARAAAAAVASATRIALEAMVTTGAGPEETYMQTIDAFASGAVRRR</sequence>
<feature type="domain" description="HTH tetR-type" evidence="2">
    <location>
        <begin position="22"/>
        <end position="57"/>
    </location>
</feature>
<reference evidence="3 4" key="1">
    <citation type="submission" date="2023-06" db="EMBL/GenBank/DDBJ databases">
        <authorList>
            <person name="Feng G."/>
            <person name="Li J."/>
            <person name="Zhu H."/>
        </authorList>
    </citation>
    <scope>NUCLEOTIDE SEQUENCE [LARGE SCALE GENOMIC DNA]</scope>
    <source>
        <strain evidence="3 4">RHCKG28</strain>
    </source>
</reference>
<dbReference type="InterPro" id="IPR001647">
    <property type="entry name" value="HTH_TetR"/>
</dbReference>
<gene>
    <name evidence="3" type="ORF">QUG93_11000</name>
</gene>
<dbReference type="Proteomes" id="UP001236404">
    <property type="component" value="Unassembled WGS sequence"/>
</dbReference>
<keyword evidence="4" id="KW-1185">Reference proteome</keyword>